<feature type="region of interest" description="Disordered" evidence="1">
    <location>
        <begin position="1"/>
        <end position="39"/>
    </location>
</feature>
<dbReference type="GO" id="GO:0005516">
    <property type="term" value="F:calmodulin binding"/>
    <property type="evidence" value="ECO:0007669"/>
    <property type="project" value="InterPro"/>
</dbReference>
<feature type="compositionally biased region" description="Polar residues" evidence="1">
    <location>
        <begin position="162"/>
        <end position="172"/>
    </location>
</feature>
<dbReference type="GO" id="GO:0030507">
    <property type="term" value="F:spectrin binding"/>
    <property type="evidence" value="ECO:0007669"/>
    <property type="project" value="InterPro"/>
</dbReference>
<proteinExistence type="predicted"/>
<feature type="compositionally biased region" description="Low complexity" evidence="1">
    <location>
        <begin position="84"/>
        <end position="100"/>
    </location>
</feature>
<feature type="compositionally biased region" description="Polar residues" evidence="1">
    <location>
        <begin position="59"/>
        <end position="70"/>
    </location>
</feature>
<protein>
    <submittedName>
        <fullName evidence="2">Uncharacterized protein</fullName>
    </submittedName>
</protein>
<feature type="region of interest" description="Disordered" evidence="1">
    <location>
        <begin position="152"/>
        <end position="172"/>
    </location>
</feature>
<dbReference type="InterPro" id="IPR031372">
    <property type="entry name" value="CAMSAP_CC1"/>
</dbReference>
<reference evidence="2" key="1">
    <citation type="submission" date="2015-11" db="EMBL/GenBank/DDBJ databases">
        <title>De novo transcriptome assembly of four potential Pierce s Disease insect vectors from Arizona vineyards.</title>
        <authorList>
            <person name="Tassone E.E."/>
        </authorList>
    </citation>
    <scope>NUCLEOTIDE SEQUENCE</scope>
</reference>
<sequence>QDSQSSIKFIDRDEIEPKMSRNFSNENLNRNSDKTDGDFRRARSEIESGLRTLTLSNAAKNGSVTTTWKEQNVKLEPKSEQTNGFHSSGDSFESSSDGNGAATGMPQMSDIKMKLKEKRRNYEFENRRMEMLAGQQRLNLGQTAFFQSINKAKRSVSESDSDNVLTDSSKSG</sequence>
<dbReference type="EMBL" id="GECZ01002893">
    <property type="protein sequence ID" value="JAS66876.1"/>
    <property type="molecule type" value="Transcribed_RNA"/>
</dbReference>
<feature type="region of interest" description="Disordered" evidence="1">
    <location>
        <begin position="59"/>
        <end position="111"/>
    </location>
</feature>
<name>A0A1B6GWS4_9HEMI</name>
<feature type="non-terminal residue" evidence="2">
    <location>
        <position position="172"/>
    </location>
</feature>
<organism evidence="2">
    <name type="scientific">Cuerna arida</name>
    <dbReference type="NCBI Taxonomy" id="1464854"/>
    <lineage>
        <taxon>Eukaryota</taxon>
        <taxon>Metazoa</taxon>
        <taxon>Ecdysozoa</taxon>
        <taxon>Arthropoda</taxon>
        <taxon>Hexapoda</taxon>
        <taxon>Insecta</taxon>
        <taxon>Pterygota</taxon>
        <taxon>Neoptera</taxon>
        <taxon>Paraneoptera</taxon>
        <taxon>Hemiptera</taxon>
        <taxon>Auchenorrhyncha</taxon>
        <taxon>Membracoidea</taxon>
        <taxon>Cicadellidae</taxon>
        <taxon>Cicadellinae</taxon>
        <taxon>Proconiini</taxon>
        <taxon>Cuerna</taxon>
    </lineage>
</organism>
<dbReference type="GO" id="GO:0031175">
    <property type="term" value="P:neuron projection development"/>
    <property type="evidence" value="ECO:0007669"/>
    <property type="project" value="InterPro"/>
</dbReference>
<accession>A0A1B6GWS4</accession>
<dbReference type="AlphaFoldDB" id="A0A1B6GWS4"/>
<feature type="non-terminal residue" evidence="2">
    <location>
        <position position="1"/>
    </location>
</feature>
<feature type="compositionally biased region" description="Polar residues" evidence="1">
    <location>
        <begin position="21"/>
        <end position="30"/>
    </location>
</feature>
<feature type="compositionally biased region" description="Basic and acidic residues" evidence="1">
    <location>
        <begin position="9"/>
        <end position="19"/>
    </location>
</feature>
<gene>
    <name evidence="2" type="ORF">g.3564</name>
</gene>
<evidence type="ECO:0000256" key="1">
    <source>
        <dbReference type="SAM" id="MobiDB-lite"/>
    </source>
</evidence>
<dbReference type="Pfam" id="PF17095">
    <property type="entry name" value="CAMSAP_CC1"/>
    <property type="match status" value="1"/>
</dbReference>
<evidence type="ECO:0000313" key="2">
    <source>
        <dbReference type="EMBL" id="JAS66876.1"/>
    </source>
</evidence>